<dbReference type="Gene3D" id="3.30.1330.60">
    <property type="entry name" value="OmpA-like domain"/>
    <property type="match status" value="1"/>
</dbReference>
<gene>
    <name evidence="5" type="primary">tssL</name>
    <name evidence="5" type="ORF">GSF12_11970</name>
</gene>
<organism evidence="5">
    <name type="scientific">Faucicola osloensis</name>
    <name type="common">Moraxella osloensis</name>
    <dbReference type="NCBI Taxonomy" id="34062"/>
    <lineage>
        <taxon>Bacteria</taxon>
        <taxon>Pseudomonadati</taxon>
        <taxon>Pseudomonadota</taxon>
        <taxon>Gammaproteobacteria</taxon>
        <taxon>Moraxellales</taxon>
        <taxon>Moraxellaceae</taxon>
        <taxon>Faucicola</taxon>
    </lineage>
</organism>
<dbReference type="Gene3D" id="1.25.40.590">
    <property type="entry name" value="Type IV / VI secretion system, DotU"/>
    <property type="match status" value="1"/>
</dbReference>
<proteinExistence type="predicted"/>
<accession>A0A6P1KLF0</accession>
<evidence type="ECO:0000256" key="2">
    <source>
        <dbReference type="SAM" id="MobiDB-lite"/>
    </source>
</evidence>
<keyword evidence="1 3" id="KW-0472">Membrane</keyword>
<reference evidence="5" key="1">
    <citation type="journal article" date="2020" name="Microbiol. Resour. Announc.">
        <title>Complete Genome Sequence of Moraxella osloensis Strain YV1, Isolated from an Australian Wastewater Treatment Plant.</title>
        <authorList>
            <person name="Batinovic S."/>
            <person name="Rice D.T.F."/>
            <person name="Seviour R.J."/>
            <person name="Petrovski S."/>
        </authorList>
    </citation>
    <scope>NUCLEOTIDE SEQUENCE</scope>
    <source>
        <strain evidence="5">YV1</strain>
    </source>
</reference>
<feature type="transmembrane region" description="Helical" evidence="3">
    <location>
        <begin position="195"/>
        <end position="217"/>
    </location>
</feature>
<dbReference type="InterPro" id="IPR017733">
    <property type="entry name" value="OmpA-like_dom_proteobacteria"/>
</dbReference>
<evidence type="ECO:0000313" key="5">
    <source>
        <dbReference type="EMBL" id="QHG10713.1"/>
    </source>
</evidence>
<dbReference type="NCBIfam" id="TIGR03349">
    <property type="entry name" value="IV_VI_DotU"/>
    <property type="match status" value="1"/>
</dbReference>
<dbReference type="Pfam" id="PF09850">
    <property type="entry name" value="DotU"/>
    <property type="match status" value="1"/>
</dbReference>
<dbReference type="PANTHER" id="PTHR38033">
    <property type="entry name" value="MEMBRANE PROTEIN-RELATED"/>
    <property type="match status" value="1"/>
</dbReference>
<dbReference type="PANTHER" id="PTHR38033:SF1">
    <property type="entry name" value="DOTU FAMILY TYPE IV_VI SECRETION SYSTEM PROTEIN"/>
    <property type="match status" value="1"/>
</dbReference>
<geneLocation type="plasmid" evidence="5">
    <name>p1</name>
</geneLocation>
<dbReference type="CDD" id="cd07185">
    <property type="entry name" value="OmpA_C-like"/>
    <property type="match status" value="1"/>
</dbReference>
<dbReference type="InterPro" id="IPR017732">
    <property type="entry name" value="T4/T6SS_DotU"/>
</dbReference>
<dbReference type="SUPFAM" id="SSF103088">
    <property type="entry name" value="OmpA-like"/>
    <property type="match status" value="1"/>
</dbReference>
<name>A0A6P1KLF0_FAUOS</name>
<keyword evidence="3" id="KW-1133">Transmembrane helix</keyword>
<dbReference type="GO" id="GO:0016020">
    <property type="term" value="C:membrane"/>
    <property type="evidence" value="ECO:0007669"/>
    <property type="project" value="UniProtKB-UniRule"/>
</dbReference>
<protein>
    <submittedName>
        <fullName evidence="5">Type VI secretion system protein TssL</fullName>
    </submittedName>
</protein>
<feature type="region of interest" description="Disordered" evidence="2">
    <location>
        <begin position="361"/>
        <end position="380"/>
    </location>
</feature>
<dbReference type="AlphaFoldDB" id="A0A6P1KLF0"/>
<dbReference type="InterPro" id="IPR036737">
    <property type="entry name" value="OmpA-like_sf"/>
</dbReference>
<keyword evidence="3" id="KW-0812">Transmembrane</keyword>
<dbReference type="InterPro" id="IPR038522">
    <property type="entry name" value="T4/T6SS_DotU_sf"/>
</dbReference>
<evidence type="ECO:0000256" key="3">
    <source>
        <dbReference type="SAM" id="Phobius"/>
    </source>
</evidence>
<sequence length="411" mass="45715">MNQPAPSAYQLTEVFNPITEAAKPIFVLANAMKHSTSHLSVEAILSKFSTLISEFEENAEKHRASYDSIKAAKYCLCTFVDEMAAKAGWADETWAQKSLLVTFFDETWGGERFFEILDNAKRDVEKNLYLLEFIYVCLQFGYKGKYQVLPNGDISIATIKQELLAIINQHRPDRFDSLLHKGTQTLTQTENKTKFLIPLWVVAVLASVLVGAIYFGLQWALGGHFNKVSTQVNSLALPKVVASTPITAQVKTERLGPLLANEIAQKLVEVQETPDRSTVIIKGDMLFDSGSENIQDQYFPVLARVGQALESAQGQIVVTGYTDDTPIQSMSFPSNWHLSQARADAIKQILLKYVTQKDRIRSEGRGDTNPVLPNTSPENKAKNRRVEITLFTTGEGPKLGTSVERTVAVQP</sequence>
<feature type="domain" description="OmpA-like" evidence="4">
    <location>
        <begin position="274"/>
        <end position="394"/>
    </location>
</feature>
<dbReference type="NCBIfam" id="NF038228">
    <property type="entry name" value="IcmH_DotU_IVB"/>
    <property type="match status" value="1"/>
</dbReference>
<dbReference type="PROSITE" id="PS51123">
    <property type="entry name" value="OMPA_2"/>
    <property type="match status" value="1"/>
</dbReference>
<dbReference type="EMBL" id="CP047227">
    <property type="protein sequence ID" value="QHG10713.1"/>
    <property type="molecule type" value="Genomic_DNA"/>
</dbReference>
<evidence type="ECO:0000256" key="1">
    <source>
        <dbReference type="PROSITE-ProRule" id="PRU00473"/>
    </source>
</evidence>
<dbReference type="NCBIfam" id="TIGR03350">
    <property type="entry name" value="type_VI_ompA"/>
    <property type="match status" value="1"/>
</dbReference>
<dbReference type="Pfam" id="PF00691">
    <property type="entry name" value="OmpA"/>
    <property type="match status" value="1"/>
</dbReference>
<dbReference type="InterPro" id="IPR006665">
    <property type="entry name" value="OmpA-like"/>
</dbReference>
<keyword evidence="5" id="KW-0614">Plasmid</keyword>
<evidence type="ECO:0000259" key="4">
    <source>
        <dbReference type="PROSITE" id="PS51123"/>
    </source>
</evidence>